<name>A0A7D9K225_PARCT</name>
<feature type="compositionally biased region" description="Low complexity" evidence="1">
    <location>
        <begin position="26"/>
        <end position="44"/>
    </location>
</feature>
<comment type="caution">
    <text evidence="2">The sequence shown here is derived from an EMBL/GenBank/DDBJ whole genome shotgun (WGS) entry which is preliminary data.</text>
</comment>
<dbReference type="Proteomes" id="UP001152795">
    <property type="component" value="Unassembled WGS sequence"/>
</dbReference>
<dbReference type="Pfam" id="PF05483">
    <property type="entry name" value="SCP-1"/>
    <property type="match status" value="1"/>
</dbReference>
<evidence type="ECO:0000313" key="2">
    <source>
        <dbReference type="EMBL" id="CAB4039810.1"/>
    </source>
</evidence>
<organism evidence="2 3">
    <name type="scientific">Paramuricea clavata</name>
    <name type="common">Red gorgonian</name>
    <name type="synonym">Violescent sea-whip</name>
    <dbReference type="NCBI Taxonomy" id="317549"/>
    <lineage>
        <taxon>Eukaryota</taxon>
        <taxon>Metazoa</taxon>
        <taxon>Cnidaria</taxon>
        <taxon>Anthozoa</taxon>
        <taxon>Octocorallia</taxon>
        <taxon>Malacalcyonacea</taxon>
        <taxon>Plexauridae</taxon>
        <taxon>Paramuricea</taxon>
    </lineage>
</organism>
<feature type="compositionally biased region" description="Polar residues" evidence="1">
    <location>
        <begin position="1"/>
        <end position="24"/>
    </location>
</feature>
<dbReference type="GO" id="GO:0007130">
    <property type="term" value="P:synaptonemal complex assembly"/>
    <property type="evidence" value="ECO:0007669"/>
    <property type="project" value="InterPro"/>
</dbReference>
<dbReference type="PANTHER" id="PTHR46918:SF1">
    <property type="entry name" value="SYNAPTONEMAL COMPLEX PROTEIN 1"/>
    <property type="match status" value="1"/>
</dbReference>
<feature type="compositionally biased region" description="Polar residues" evidence="1">
    <location>
        <begin position="45"/>
        <end position="61"/>
    </location>
</feature>
<keyword evidence="3" id="KW-1185">Reference proteome</keyword>
<reference evidence="2" key="1">
    <citation type="submission" date="2020-04" db="EMBL/GenBank/DDBJ databases">
        <authorList>
            <person name="Alioto T."/>
            <person name="Alioto T."/>
            <person name="Gomez Garrido J."/>
        </authorList>
    </citation>
    <scope>NUCLEOTIDE SEQUENCE</scope>
    <source>
        <strain evidence="2">A484AB</strain>
    </source>
</reference>
<protein>
    <submittedName>
        <fullName evidence="2">Synaptonemal complex 1-like</fullName>
    </submittedName>
</protein>
<evidence type="ECO:0000256" key="1">
    <source>
        <dbReference type="SAM" id="MobiDB-lite"/>
    </source>
</evidence>
<sequence length="151" mass="17395">MASQQRQQPFFRTTANSSTNSGTYFLNYNTNTNKNGNQGNQLQQSAPASRTNFFAPNSTVSRQKDKELERETSQTTERLSALHNKLHQEAEKIRKWKTKTDLELNDKTKKLQDANQTIDCQKKSILELQFQNEKLSSKLQEEIAGQIELEQ</sequence>
<dbReference type="PANTHER" id="PTHR46918">
    <property type="entry name" value="SYNAPTONEMAL COMPLEX PROTEIN 1"/>
    <property type="match status" value="1"/>
</dbReference>
<feature type="non-terminal residue" evidence="2">
    <location>
        <position position="1"/>
    </location>
</feature>
<dbReference type="GO" id="GO:0000795">
    <property type="term" value="C:synaptonemal complex"/>
    <property type="evidence" value="ECO:0007669"/>
    <property type="project" value="InterPro"/>
</dbReference>
<dbReference type="AlphaFoldDB" id="A0A7D9K225"/>
<dbReference type="EMBL" id="CACRXK020025897">
    <property type="protein sequence ID" value="CAB4039810.1"/>
    <property type="molecule type" value="Genomic_DNA"/>
</dbReference>
<accession>A0A7D9K225</accession>
<dbReference type="OrthoDB" id="10064612at2759"/>
<feature type="region of interest" description="Disordered" evidence="1">
    <location>
        <begin position="1"/>
        <end position="77"/>
    </location>
</feature>
<dbReference type="InterPro" id="IPR008827">
    <property type="entry name" value="SYCP1"/>
</dbReference>
<proteinExistence type="predicted"/>
<evidence type="ECO:0000313" key="3">
    <source>
        <dbReference type="Proteomes" id="UP001152795"/>
    </source>
</evidence>
<feature type="compositionally biased region" description="Basic and acidic residues" evidence="1">
    <location>
        <begin position="62"/>
        <end position="72"/>
    </location>
</feature>
<gene>
    <name evidence="2" type="ORF">PACLA_8A067114</name>
</gene>